<name>A0A7S4M984_9STRA</name>
<reference evidence="2" key="1">
    <citation type="submission" date="2021-01" db="EMBL/GenBank/DDBJ databases">
        <authorList>
            <person name="Corre E."/>
            <person name="Pelletier E."/>
            <person name="Niang G."/>
            <person name="Scheremetjew M."/>
            <person name="Finn R."/>
            <person name="Kale V."/>
            <person name="Holt S."/>
            <person name="Cochrane G."/>
            <person name="Meng A."/>
            <person name="Brown T."/>
            <person name="Cohen L."/>
        </authorList>
    </citation>
    <scope>NUCLEOTIDE SEQUENCE</scope>
    <source>
        <strain evidence="2">Isolate 1302-5</strain>
    </source>
</reference>
<accession>A0A7S4M984</accession>
<organism evidence="2">
    <name type="scientific">Odontella aurita</name>
    <dbReference type="NCBI Taxonomy" id="265563"/>
    <lineage>
        <taxon>Eukaryota</taxon>
        <taxon>Sar</taxon>
        <taxon>Stramenopiles</taxon>
        <taxon>Ochrophyta</taxon>
        <taxon>Bacillariophyta</taxon>
        <taxon>Mediophyceae</taxon>
        <taxon>Biddulphiophycidae</taxon>
        <taxon>Eupodiscales</taxon>
        <taxon>Odontellaceae</taxon>
        <taxon>Odontella</taxon>
    </lineage>
</organism>
<feature type="region of interest" description="Disordered" evidence="1">
    <location>
        <begin position="34"/>
        <end position="79"/>
    </location>
</feature>
<feature type="compositionally biased region" description="Basic and acidic residues" evidence="1">
    <location>
        <begin position="64"/>
        <end position="74"/>
    </location>
</feature>
<evidence type="ECO:0000313" key="2">
    <source>
        <dbReference type="EMBL" id="CAE2209278.1"/>
    </source>
</evidence>
<evidence type="ECO:0000256" key="1">
    <source>
        <dbReference type="SAM" id="MobiDB-lite"/>
    </source>
</evidence>
<proteinExistence type="predicted"/>
<feature type="region of interest" description="Disordered" evidence="1">
    <location>
        <begin position="219"/>
        <end position="291"/>
    </location>
</feature>
<protein>
    <submittedName>
        <fullName evidence="2">Uncharacterized protein</fullName>
    </submittedName>
</protein>
<sequence length="558" mass="62572">MQTVEAKRREGATASVQNRSLQCADATLGADALSEHRVPRGDGFANSTAKDTACGGLEGGNDEEGGRDLPPEKKRSSRYVKKVEGLPNPLSSEVFRCSAAASSSSKLSSASSSSSETIDSEAFLRAARLFLIDSASRPCRKAHRNCAKCLCLRDIASPEWRLNDAASFVLDHARRSKGERQVVLKEWMRQAELIRAERGAGMKRRPCYPVAGVWREAGEELETAESSPHPLSWGRDANDNEVRADGEDDSERNGGKATTIGGKRGRPPKNDDKKRKRGDSSAINSKINPSGKISGGRTPYYVCQFALMRLCDVGLHQFKSLLRDKSNPAPLVHGLAGKRPNSCDTAHKTEGRMAVRAFLLEEVTAAKRVGCWNNTTTAGGDVNVDDDGDFAGRSVRALYEQFCHRRGYVLQRDKDGSYGRMEDYEEREHNDTDWPPGSVPLPVLSKDAFDAVYNEVFPKAKERRRREAVKAEEDRKKRTKDTERLLRAERRERERERLRHDNIRGELERQLERERVDHARERDVMLREVTQLKGRVAELEQMLFAYSNGNDMRCRLSH</sequence>
<feature type="compositionally biased region" description="Basic and acidic residues" evidence="1">
    <location>
        <begin position="236"/>
        <end position="245"/>
    </location>
</feature>
<dbReference type="EMBL" id="HBKQ01005753">
    <property type="protein sequence ID" value="CAE2209278.1"/>
    <property type="molecule type" value="Transcribed_RNA"/>
</dbReference>
<dbReference type="AlphaFoldDB" id="A0A7S4M984"/>
<gene>
    <name evidence="2" type="ORF">OAUR00152_LOCUS3907</name>
</gene>